<evidence type="ECO:0000256" key="7">
    <source>
        <dbReference type="SAM" id="SignalP"/>
    </source>
</evidence>
<dbReference type="PANTHER" id="PTHR11562">
    <property type="entry name" value="CATION EFFLUX PROTEIN/ ZINC TRANSPORTER"/>
    <property type="match status" value="1"/>
</dbReference>
<accession>A0A8C1LL87</accession>
<keyword evidence="4" id="KW-0406">Ion transport</keyword>
<feature type="chain" id="PRO_5034072236" description="Cation efflux protein cytoplasmic domain-containing protein" evidence="7">
    <location>
        <begin position="20"/>
        <end position="181"/>
    </location>
</feature>
<feature type="signal peptide" evidence="7">
    <location>
        <begin position="1"/>
        <end position="19"/>
    </location>
</feature>
<keyword evidence="5" id="KW-0968">Cytoplasmic vesicle</keyword>
<evidence type="ECO:0000256" key="1">
    <source>
        <dbReference type="ARBA" id="ARBA00004439"/>
    </source>
</evidence>
<name>A0A8C1LL87_CYPCA</name>
<protein>
    <recommendedName>
        <fullName evidence="8">Cation efflux protein cytoplasmic domain-containing protein</fullName>
    </recommendedName>
</protein>
<keyword evidence="4" id="KW-0813">Transport</keyword>
<keyword evidence="6" id="KW-0472">Membrane</keyword>
<comment type="subcellular location">
    <subcellularLocation>
        <location evidence="1">Cytoplasmic vesicle membrane</location>
        <topology evidence="1">Multi-pass membrane protein</topology>
    </subcellularLocation>
</comment>
<evidence type="ECO:0000256" key="4">
    <source>
        <dbReference type="ARBA" id="ARBA00022906"/>
    </source>
</evidence>
<dbReference type="Ensembl" id="ENSCCRT00010070247.1">
    <property type="protein sequence ID" value="ENSCCRP00010063971.1"/>
    <property type="gene ID" value="ENSCCRG00010027297.1"/>
</dbReference>
<dbReference type="GO" id="GO:0012505">
    <property type="term" value="C:endomembrane system"/>
    <property type="evidence" value="ECO:0007669"/>
    <property type="project" value="UniProtKB-SubCell"/>
</dbReference>
<evidence type="ECO:0000256" key="6">
    <source>
        <dbReference type="SAM" id="Phobius"/>
    </source>
</evidence>
<evidence type="ECO:0000313" key="10">
    <source>
        <dbReference type="Proteomes" id="UP000694427"/>
    </source>
</evidence>
<feature type="transmembrane region" description="Helical" evidence="6">
    <location>
        <begin position="66"/>
        <end position="84"/>
    </location>
</feature>
<organism evidence="9 10">
    <name type="scientific">Cyprinus carpio</name>
    <name type="common">Common carp</name>
    <dbReference type="NCBI Taxonomy" id="7962"/>
    <lineage>
        <taxon>Eukaryota</taxon>
        <taxon>Metazoa</taxon>
        <taxon>Chordata</taxon>
        <taxon>Craniata</taxon>
        <taxon>Vertebrata</taxon>
        <taxon>Euteleostomi</taxon>
        <taxon>Actinopterygii</taxon>
        <taxon>Neopterygii</taxon>
        <taxon>Teleostei</taxon>
        <taxon>Ostariophysi</taxon>
        <taxon>Cypriniformes</taxon>
        <taxon>Cyprinidae</taxon>
        <taxon>Cyprininae</taxon>
        <taxon>Cyprinus</taxon>
    </lineage>
</organism>
<keyword evidence="4" id="KW-0864">Zinc transport</keyword>
<dbReference type="GO" id="GO:0005886">
    <property type="term" value="C:plasma membrane"/>
    <property type="evidence" value="ECO:0007669"/>
    <property type="project" value="TreeGrafter"/>
</dbReference>
<dbReference type="InterPro" id="IPR050681">
    <property type="entry name" value="CDF/SLC30A"/>
</dbReference>
<keyword evidence="6" id="KW-1133">Transmembrane helix</keyword>
<dbReference type="AlphaFoldDB" id="A0A8C1LL87"/>
<keyword evidence="3" id="KW-0862">Zinc</keyword>
<dbReference type="InterPro" id="IPR027470">
    <property type="entry name" value="Cation_efflux_CTD"/>
</dbReference>
<reference evidence="9" key="1">
    <citation type="submission" date="2025-08" db="UniProtKB">
        <authorList>
            <consortium name="Ensembl"/>
        </authorList>
    </citation>
    <scope>IDENTIFICATION</scope>
</reference>
<reference evidence="9" key="2">
    <citation type="submission" date="2025-09" db="UniProtKB">
        <authorList>
            <consortium name="Ensembl"/>
        </authorList>
    </citation>
    <scope>IDENTIFICATION</scope>
</reference>
<dbReference type="Proteomes" id="UP000694427">
    <property type="component" value="Unplaced"/>
</dbReference>
<dbReference type="GO" id="GO:0005385">
    <property type="term" value="F:zinc ion transmembrane transporter activity"/>
    <property type="evidence" value="ECO:0007669"/>
    <property type="project" value="TreeGrafter"/>
</dbReference>
<comment type="similarity">
    <text evidence="2">Belongs to the cation diffusion facilitator (CDF) transporter (TC 2.A.4) family. SLC30A subfamily.</text>
</comment>
<proteinExistence type="inferred from homology"/>
<evidence type="ECO:0000256" key="2">
    <source>
        <dbReference type="ARBA" id="ARBA00008873"/>
    </source>
</evidence>
<feature type="domain" description="Cation efflux protein cytoplasmic" evidence="8">
    <location>
        <begin position="104"/>
        <end position="164"/>
    </location>
</feature>
<feature type="transmembrane region" description="Helical" evidence="6">
    <location>
        <begin position="36"/>
        <end position="54"/>
    </location>
</feature>
<dbReference type="PANTHER" id="PTHR11562:SF30">
    <property type="entry name" value="PROTON-COUPLED ZINC ANTIPORTER SLC30A3-RELATED"/>
    <property type="match status" value="1"/>
</dbReference>
<dbReference type="GO" id="GO:0010043">
    <property type="term" value="P:response to zinc ion"/>
    <property type="evidence" value="ECO:0007669"/>
    <property type="project" value="TreeGrafter"/>
</dbReference>
<keyword evidence="10" id="KW-1185">Reference proteome</keyword>
<dbReference type="Pfam" id="PF16916">
    <property type="entry name" value="ZT_dimer"/>
    <property type="match status" value="1"/>
</dbReference>
<keyword evidence="6" id="KW-0812">Transmembrane</keyword>
<sequence>WRKLCAVCLIFMIGEVIDGYTAHSLAIMTDASCVNIIKYFIYLCFNLFYVYIFIISLLPECKKADLICTFLFSLFVLGTTFTILKDIFKILMEGKCFKHKLMLSGVKSTHSLHMWSLTTRETQLSVHTMIYFPDEQTNPQTVLMDTTRLLQTQYGFSNITIQTEMHTDVVGCCLQCQDPMD</sequence>
<keyword evidence="7" id="KW-0732">Signal</keyword>
<evidence type="ECO:0000313" key="9">
    <source>
        <dbReference type="Ensembl" id="ENSCCRP00010063971.1"/>
    </source>
</evidence>
<evidence type="ECO:0000256" key="3">
    <source>
        <dbReference type="ARBA" id="ARBA00022833"/>
    </source>
</evidence>
<evidence type="ECO:0000259" key="8">
    <source>
        <dbReference type="Pfam" id="PF16916"/>
    </source>
</evidence>
<evidence type="ECO:0000256" key="5">
    <source>
        <dbReference type="ARBA" id="ARBA00023329"/>
    </source>
</evidence>